<feature type="non-terminal residue" evidence="1">
    <location>
        <position position="67"/>
    </location>
</feature>
<feature type="non-terminal residue" evidence="1">
    <location>
        <position position="1"/>
    </location>
</feature>
<evidence type="ECO:0000313" key="1">
    <source>
        <dbReference type="EMBL" id="QTR05811.1"/>
    </source>
</evidence>
<name>A0A8T8I5A1_9PSEU</name>
<reference evidence="1" key="1">
    <citation type="submission" date="2021-04" db="EMBL/GenBank/DDBJ databases">
        <title>Saccharothrix algeriensis WGS.</title>
        <authorList>
            <person name="Stuskova K."/>
            <person name="Hakalova E."/>
            <person name="Tebbal A.B."/>
            <person name="Eichmeier A."/>
        </authorList>
    </citation>
    <scope>NUCLEOTIDE SEQUENCE</scope>
    <source>
        <strain evidence="1">NRRL B-24137</strain>
    </source>
</reference>
<evidence type="ECO:0000313" key="2">
    <source>
        <dbReference type="Proteomes" id="UP000671828"/>
    </source>
</evidence>
<dbReference type="Proteomes" id="UP000671828">
    <property type="component" value="Chromosome"/>
</dbReference>
<sequence>AGSSNVDADYFGSVLAAYDLVVGGPRYAYSRTIKSGSLLHELDVQNSAPLRRSVLGPMVGLRSAAKE</sequence>
<proteinExistence type="predicted"/>
<protein>
    <submittedName>
        <fullName evidence="1">Uncharacterized protein</fullName>
    </submittedName>
</protein>
<dbReference type="EMBL" id="CP072788">
    <property type="protein sequence ID" value="QTR05811.1"/>
    <property type="molecule type" value="Genomic_DNA"/>
</dbReference>
<dbReference type="AlphaFoldDB" id="A0A8T8I5A1"/>
<organism evidence="1 2">
    <name type="scientific">Saccharothrix algeriensis</name>
    <dbReference type="NCBI Taxonomy" id="173560"/>
    <lineage>
        <taxon>Bacteria</taxon>
        <taxon>Bacillati</taxon>
        <taxon>Actinomycetota</taxon>
        <taxon>Actinomycetes</taxon>
        <taxon>Pseudonocardiales</taxon>
        <taxon>Pseudonocardiaceae</taxon>
        <taxon>Saccharothrix</taxon>
    </lineage>
</organism>
<accession>A0A8T8I5A1</accession>
<gene>
    <name evidence="1" type="ORF">J7S33_15645</name>
</gene>